<gene>
    <name evidence="3" type="ORF">GSTUAT00000144001</name>
</gene>
<dbReference type="SMART" id="SM00248">
    <property type="entry name" value="ANK"/>
    <property type="match status" value="5"/>
</dbReference>
<dbReference type="PANTHER" id="PTHR24198:SF165">
    <property type="entry name" value="ANKYRIN REPEAT-CONTAINING PROTEIN-RELATED"/>
    <property type="match status" value="1"/>
</dbReference>
<dbReference type="EMBL" id="LN890943">
    <property type="protein sequence ID" value="CUS15867.1"/>
    <property type="molecule type" value="Genomic_DNA"/>
</dbReference>
<proteinExistence type="predicted"/>
<dbReference type="Pfam" id="PF12796">
    <property type="entry name" value="Ank_2"/>
    <property type="match status" value="2"/>
</dbReference>
<organism evidence="3 4">
    <name type="scientific">Tuber aestivum</name>
    <name type="common">summer truffle</name>
    <dbReference type="NCBI Taxonomy" id="59557"/>
    <lineage>
        <taxon>Eukaryota</taxon>
        <taxon>Fungi</taxon>
        <taxon>Dikarya</taxon>
        <taxon>Ascomycota</taxon>
        <taxon>Pezizomycotina</taxon>
        <taxon>Pezizomycetes</taxon>
        <taxon>Pezizales</taxon>
        <taxon>Tuberaceae</taxon>
        <taxon>Tuber</taxon>
    </lineage>
</organism>
<accession>A0A292QAP8</accession>
<evidence type="ECO:0000313" key="3">
    <source>
        <dbReference type="EMBL" id="CUS15867.1"/>
    </source>
</evidence>
<dbReference type="Proteomes" id="UP001412239">
    <property type="component" value="Unassembled WGS sequence"/>
</dbReference>
<dbReference type="InterPro" id="IPR036770">
    <property type="entry name" value="Ankyrin_rpt-contain_sf"/>
</dbReference>
<evidence type="ECO:0000256" key="2">
    <source>
        <dbReference type="ARBA" id="ARBA00023043"/>
    </source>
</evidence>
<dbReference type="Pfam" id="PF00023">
    <property type="entry name" value="Ank"/>
    <property type="match status" value="1"/>
</dbReference>
<dbReference type="SUPFAM" id="SSF48403">
    <property type="entry name" value="Ankyrin repeat"/>
    <property type="match status" value="2"/>
</dbReference>
<dbReference type="InterPro" id="IPR002110">
    <property type="entry name" value="Ankyrin_rpt"/>
</dbReference>
<dbReference type="AlphaFoldDB" id="A0A292QAP8"/>
<reference evidence="3" key="1">
    <citation type="submission" date="2015-10" db="EMBL/GenBank/DDBJ databases">
        <authorList>
            <person name="Regsiter A."/>
            <person name="william w."/>
        </authorList>
    </citation>
    <scope>NUCLEOTIDE SEQUENCE</scope>
    <source>
        <strain evidence="3">Montdore</strain>
    </source>
</reference>
<keyword evidence="4" id="KW-1185">Reference proteome</keyword>
<evidence type="ECO:0000256" key="1">
    <source>
        <dbReference type="ARBA" id="ARBA00022737"/>
    </source>
</evidence>
<sequence length="444" mass="48729">MTLLSLPNELLLQISTEQSLPEVGALLRANRRLATLLRPALLGNLIRIGSHEYAKRALYHFGERGDTRTVAWLLDRRVLEMAGTDVLVDMLSVRNEAAVLTLLDAGLDPGICCLFNRTLLMLAAEHGCVGVVEGLLARGEGVDVNALNGWHTTALCTAIQCSQREVVMMLLADPRVDINTPGRGTRLAPLQLAMSLCLTDVVAAITRDPRVEIPPPGEDTWLHWAVQYGCKDVLSLLLADPRLDVNARNQAGATAYMTAVLHAKRWSIYLLLKDDRVDRSLGPEPPDIPMNLAAWHGWPEVMRILLADETVDVNFRYGGDAPLHAAIHSYQPGIVRMLVDDPRVDVNLCCMDEPPLSLAAGSMPPCPEIVLLLLSRDDVDLGILNRGVPEDWNPNLQKAILRDVVRHAQSKPGALAPRAIPASVMEQIRARGGRRDPGEPDDDW</sequence>
<protein>
    <submittedName>
        <fullName evidence="3">Uncharacterized protein</fullName>
    </submittedName>
</protein>
<dbReference type="PANTHER" id="PTHR24198">
    <property type="entry name" value="ANKYRIN REPEAT AND PROTEIN KINASE DOMAIN-CONTAINING PROTEIN"/>
    <property type="match status" value="1"/>
</dbReference>
<keyword evidence="2" id="KW-0040">ANK repeat</keyword>
<keyword evidence="1" id="KW-0677">Repeat</keyword>
<name>A0A292QAP8_9PEZI</name>
<evidence type="ECO:0000313" key="4">
    <source>
        <dbReference type="Proteomes" id="UP001412239"/>
    </source>
</evidence>
<dbReference type="Gene3D" id="1.25.40.20">
    <property type="entry name" value="Ankyrin repeat-containing domain"/>
    <property type="match status" value="3"/>
</dbReference>